<evidence type="ECO:0000256" key="4">
    <source>
        <dbReference type="PROSITE-ProRule" id="PRU00335"/>
    </source>
</evidence>
<dbReference type="InterPro" id="IPR049513">
    <property type="entry name" value="TetR_C_40"/>
</dbReference>
<comment type="caution">
    <text evidence="6">The sequence shown here is derived from an EMBL/GenBank/DDBJ whole genome shotgun (WGS) entry which is preliminary data.</text>
</comment>
<dbReference type="PANTHER" id="PTHR30055">
    <property type="entry name" value="HTH-TYPE TRANSCRIPTIONAL REGULATOR RUTR"/>
    <property type="match status" value="1"/>
</dbReference>
<evidence type="ECO:0000256" key="3">
    <source>
        <dbReference type="ARBA" id="ARBA00023163"/>
    </source>
</evidence>
<reference evidence="6" key="1">
    <citation type="journal article" date="2014" name="Int. J. Syst. Evol. Microbiol.">
        <title>Complete genome sequence of Corynebacterium casei LMG S-19264T (=DSM 44701T), isolated from a smear-ripened cheese.</title>
        <authorList>
            <consortium name="US DOE Joint Genome Institute (JGI-PGF)"/>
            <person name="Walter F."/>
            <person name="Albersmeier A."/>
            <person name="Kalinowski J."/>
            <person name="Ruckert C."/>
        </authorList>
    </citation>
    <scope>NUCLEOTIDE SEQUENCE</scope>
    <source>
        <strain evidence="6">CCM 7905</strain>
    </source>
</reference>
<dbReference type="Proteomes" id="UP000654257">
    <property type="component" value="Unassembled WGS sequence"/>
</dbReference>
<keyword evidence="1" id="KW-0805">Transcription regulation</keyword>
<dbReference type="AlphaFoldDB" id="A0A917LHS4"/>
<organism evidence="6 7">
    <name type="scientific">Rhodococcoides trifolii</name>
    <dbReference type="NCBI Taxonomy" id="908250"/>
    <lineage>
        <taxon>Bacteria</taxon>
        <taxon>Bacillati</taxon>
        <taxon>Actinomycetota</taxon>
        <taxon>Actinomycetes</taxon>
        <taxon>Mycobacteriales</taxon>
        <taxon>Nocardiaceae</taxon>
        <taxon>Rhodococcoides</taxon>
    </lineage>
</organism>
<dbReference type="GO" id="GO:0000976">
    <property type="term" value="F:transcription cis-regulatory region binding"/>
    <property type="evidence" value="ECO:0007669"/>
    <property type="project" value="TreeGrafter"/>
</dbReference>
<dbReference type="PANTHER" id="PTHR30055:SF234">
    <property type="entry name" value="HTH-TYPE TRANSCRIPTIONAL REGULATOR BETI"/>
    <property type="match status" value="1"/>
</dbReference>
<gene>
    <name evidence="6" type="ORF">GCM10007304_42950</name>
</gene>
<evidence type="ECO:0000313" key="7">
    <source>
        <dbReference type="Proteomes" id="UP000654257"/>
    </source>
</evidence>
<keyword evidence="2 4" id="KW-0238">DNA-binding</keyword>
<dbReference type="PROSITE" id="PS50977">
    <property type="entry name" value="HTH_TETR_2"/>
    <property type="match status" value="1"/>
</dbReference>
<dbReference type="Pfam" id="PF21306">
    <property type="entry name" value="TetR_C_40"/>
    <property type="match status" value="1"/>
</dbReference>
<sequence>MTSSRQPPVAHGRHERHRIRSRAALIEAACEFLAAPIGTEASIRQITARADVGIGTFYNHFEGKSELFEAAIAHTLHRFGEFFDDATAGIEDPALLYANGIRMTLHLRRTHRQMTDIVMRLGMGSVAKDRALVPRAEAGLHAAADAGRLHITDFDTAIACTAGSILSCLHLLAGDPTADVETVATELATNLLRMFGLPEPEARALASTPLPVP</sequence>
<proteinExistence type="predicted"/>
<evidence type="ECO:0000259" key="5">
    <source>
        <dbReference type="PROSITE" id="PS50977"/>
    </source>
</evidence>
<evidence type="ECO:0000313" key="6">
    <source>
        <dbReference type="EMBL" id="GGG24518.1"/>
    </source>
</evidence>
<dbReference type="InterPro" id="IPR001647">
    <property type="entry name" value="HTH_TetR"/>
</dbReference>
<keyword evidence="3" id="KW-0804">Transcription</keyword>
<dbReference type="RefSeq" id="WP_188546944.1">
    <property type="nucleotide sequence ID" value="NZ_BMCU01000005.1"/>
</dbReference>
<dbReference type="Gene3D" id="1.10.357.10">
    <property type="entry name" value="Tetracycline Repressor, domain 2"/>
    <property type="match status" value="1"/>
</dbReference>
<name>A0A917LHS4_9NOCA</name>
<dbReference type="InterPro" id="IPR050109">
    <property type="entry name" value="HTH-type_TetR-like_transc_reg"/>
</dbReference>
<dbReference type="Pfam" id="PF00440">
    <property type="entry name" value="TetR_N"/>
    <property type="match status" value="1"/>
</dbReference>
<keyword evidence="7" id="KW-1185">Reference proteome</keyword>
<dbReference type="SUPFAM" id="SSF46689">
    <property type="entry name" value="Homeodomain-like"/>
    <property type="match status" value="1"/>
</dbReference>
<reference evidence="6" key="2">
    <citation type="submission" date="2020-09" db="EMBL/GenBank/DDBJ databases">
        <authorList>
            <person name="Sun Q."/>
            <person name="Sedlacek I."/>
        </authorList>
    </citation>
    <scope>NUCLEOTIDE SEQUENCE</scope>
    <source>
        <strain evidence="6">CCM 7905</strain>
    </source>
</reference>
<dbReference type="InterPro" id="IPR009057">
    <property type="entry name" value="Homeodomain-like_sf"/>
</dbReference>
<protein>
    <submittedName>
        <fullName evidence="6">TetR family transcriptional regulator</fullName>
    </submittedName>
</protein>
<feature type="DNA-binding region" description="H-T-H motif" evidence="4">
    <location>
        <begin position="42"/>
        <end position="61"/>
    </location>
</feature>
<feature type="domain" description="HTH tetR-type" evidence="5">
    <location>
        <begin position="19"/>
        <end position="79"/>
    </location>
</feature>
<evidence type="ECO:0000256" key="1">
    <source>
        <dbReference type="ARBA" id="ARBA00023015"/>
    </source>
</evidence>
<evidence type="ECO:0000256" key="2">
    <source>
        <dbReference type="ARBA" id="ARBA00023125"/>
    </source>
</evidence>
<dbReference type="GO" id="GO:0003700">
    <property type="term" value="F:DNA-binding transcription factor activity"/>
    <property type="evidence" value="ECO:0007669"/>
    <property type="project" value="TreeGrafter"/>
</dbReference>
<dbReference type="EMBL" id="BMCU01000005">
    <property type="protein sequence ID" value="GGG24518.1"/>
    <property type="molecule type" value="Genomic_DNA"/>
</dbReference>
<accession>A0A917LHS4</accession>